<proteinExistence type="predicted"/>
<dbReference type="Proteomes" id="UP000241890">
    <property type="component" value="Unassembled WGS sequence"/>
</dbReference>
<sequence>MQPLSAEDRIRKARKKLMQKVESAGGDPKEVESWDISLQDTTDVSKRNTVVQRVIFDSGKRRFQSIPQVISFLDLQLDRSREPGSKSRTKVKTKGQKRARDLAAAASESKSSKKQKRRAHKRKKRSRASDAEATSIKSPGKAPRQKSRIVEVDQEEIDAQRTKLEEAIKAWGGDPVSISSWEVRAISVQNNSKDAKCATRKRFIFCDGKKKLRSLPQVRSYLNLGSEEGNNDEIKRFRVKNMGRKKTSAVKTEKRLGEDSSSSPEPASVSEPGDADETSSTTGKQSAAPPLPKLGKWQQMKITKCGDRADPNKVREYLEEGFTIFPSVLQAAELDLMLEGPPEEGPDSQNRYMFMRRRKGNQQWMGAKRTIEACVKNMGNPGEIVLSPLVTREPGRYDMPLPQEACFKVEQCLESTGLMAFVKYLCRGGKLRTQDIMLSTPGSTDQRCHTDSCWKGRDEINPKTHYMTVLIPLTVQDEETGGTRVWPKSHRRIDALEWDKDFVDMVEPRLKRGDALVFDGLLSHLGMRNISTRNRYFYYAAFSNCHDPNTDVTGN</sequence>
<evidence type="ECO:0000313" key="2">
    <source>
        <dbReference type="EMBL" id="GBG24124.1"/>
    </source>
</evidence>
<evidence type="ECO:0000256" key="1">
    <source>
        <dbReference type="SAM" id="MobiDB-lite"/>
    </source>
</evidence>
<feature type="region of interest" description="Disordered" evidence="1">
    <location>
        <begin position="81"/>
        <end position="150"/>
    </location>
</feature>
<keyword evidence="2" id="KW-0560">Oxidoreductase</keyword>
<feature type="region of interest" description="Disordered" evidence="1">
    <location>
        <begin position="238"/>
        <end position="299"/>
    </location>
</feature>
<gene>
    <name evidence="2" type="ORF">FCC1311_003422</name>
</gene>
<dbReference type="InterPro" id="IPR008775">
    <property type="entry name" value="Phytyl_CoA_dOase-like"/>
</dbReference>
<dbReference type="Gene3D" id="2.60.120.620">
    <property type="entry name" value="q2cbj1_9rhob like domain"/>
    <property type="match status" value="1"/>
</dbReference>
<dbReference type="GO" id="GO:0051213">
    <property type="term" value="F:dioxygenase activity"/>
    <property type="evidence" value="ECO:0007669"/>
    <property type="project" value="UniProtKB-KW"/>
</dbReference>
<dbReference type="AlphaFoldDB" id="A0A2R5G8Y3"/>
<organism evidence="2 3">
    <name type="scientific">Hondaea fermentalgiana</name>
    <dbReference type="NCBI Taxonomy" id="2315210"/>
    <lineage>
        <taxon>Eukaryota</taxon>
        <taxon>Sar</taxon>
        <taxon>Stramenopiles</taxon>
        <taxon>Bigyra</taxon>
        <taxon>Labyrinthulomycetes</taxon>
        <taxon>Thraustochytrida</taxon>
        <taxon>Thraustochytriidae</taxon>
        <taxon>Hondaea</taxon>
    </lineage>
</organism>
<accession>A0A2R5G8Y3</accession>
<feature type="compositionally biased region" description="Basic residues" evidence="1">
    <location>
        <begin position="87"/>
        <end position="97"/>
    </location>
</feature>
<feature type="compositionally biased region" description="Low complexity" evidence="1">
    <location>
        <begin position="259"/>
        <end position="272"/>
    </location>
</feature>
<dbReference type="PANTHER" id="PTHR37563">
    <property type="entry name" value="PHYTANOYL-COA DIOXYGENASE FAMILY PROTEIN (AFU_ORTHOLOGUE AFUA_2G03330)"/>
    <property type="match status" value="1"/>
</dbReference>
<dbReference type="InterPro" id="IPR051961">
    <property type="entry name" value="Fungal_Metabolite_Diox"/>
</dbReference>
<dbReference type="PANTHER" id="PTHR37563:SF2">
    <property type="entry name" value="PHYTANOYL-COA DIOXYGENASE FAMILY PROTEIN (AFU_ORTHOLOGUE AFUA_2G03330)"/>
    <property type="match status" value="1"/>
</dbReference>
<comment type="caution">
    <text evidence="2">The sequence shown here is derived from an EMBL/GenBank/DDBJ whole genome shotgun (WGS) entry which is preliminary data.</text>
</comment>
<feature type="compositionally biased region" description="Basic residues" evidence="1">
    <location>
        <begin position="238"/>
        <end position="248"/>
    </location>
</feature>
<evidence type="ECO:0000313" key="3">
    <source>
        <dbReference type="Proteomes" id="UP000241890"/>
    </source>
</evidence>
<protein>
    <submittedName>
        <fullName evidence="2">Dioxygenase andA</fullName>
    </submittedName>
</protein>
<name>A0A2R5G8Y3_9STRA</name>
<feature type="compositionally biased region" description="Basic residues" evidence="1">
    <location>
        <begin position="112"/>
        <end position="126"/>
    </location>
</feature>
<keyword evidence="3" id="KW-1185">Reference proteome</keyword>
<reference evidence="2 3" key="1">
    <citation type="submission" date="2017-12" db="EMBL/GenBank/DDBJ databases">
        <title>Sequencing, de novo assembly and annotation of complete genome of a new Thraustochytrid species, strain FCC1311.</title>
        <authorList>
            <person name="Sedici K."/>
            <person name="Godart F."/>
            <person name="Aiese Cigliano R."/>
            <person name="Sanseverino W."/>
            <person name="Barakat M."/>
            <person name="Ortet P."/>
            <person name="Marechal E."/>
            <person name="Cagnac O."/>
            <person name="Amato A."/>
        </authorList>
    </citation>
    <scope>NUCLEOTIDE SEQUENCE [LARGE SCALE GENOMIC DNA]</scope>
</reference>
<keyword evidence="2" id="KW-0223">Dioxygenase</keyword>
<dbReference type="InParanoid" id="A0A2R5G8Y3"/>
<dbReference type="EMBL" id="BEYU01000004">
    <property type="protein sequence ID" value="GBG24124.1"/>
    <property type="molecule type" value="Genomic_DNA"/>
</dbReference>
<dbReference type="SUPFAM" id="SSF51197">
    <property type="entry name" value="Clavaminate synthase-like"/>
    <property type="match status" value="1"/>
</dbReference>
<dbReference type="Pfam" id="PF05721">
    <property type="entry name" value="PhyH"/>
    <property type="match status" value="1"/>
</dbReference>